<evidence type="ECO:0000256" key="7">
    <source>
        <dbReference type="ARBA" id="ARBA00023295"/>
    </source>
</evidence>
<dbReference type="EMBL" id="JAADYS010000243">
    <property type="protein sequence ID" value="KAF4471176.1"/>
    <property type="molecule type" value="Genomic_DNA"/>
</dbReference>
<keyword evidence="6" id="KW-0325">Glycoprotein</keyword>
<keyword evidence="13" id="KW-1185">Reference proteome</keyword>
<evidence type="ECO:0000259" key="11">
    <source>
        <dbReference type="SMART" id="SM01029"/>
    </source>
</evidence>
<dbReference type="EC" id="3.2.1.23" evidence="3 8"/>
<protein>
    <recommendedName>
        <fullName evidence="3 8">Beta-galactosidase</fullName>
        <ecNumber evidence="3 8">3.2.1.23</ecNumber>
    </recommendedName>
</protein>
<evidence type="ECO:0000256" key="1">
    <source>
        <dbReference type="ARBA" id="ARBA00001412"/>
    </source>
</evidence>
<dbReference type="FunFam" id="3.20.20.80:FF:000040">
    <property type="entry name" value="Beta-galactosidase A"/>
    <property type="match status" value="1"/>
</dbReference>
<dbReference type="OrthoDB" id="1657402at2759"/>
<dbReference type="PRINTS" id="PR00742">
    <property type="entry name" value="GLHYDRLASE35"/>
</dbReference>
<dbReference type="InterPro" id="IPR025300">
    <property type="entry name" value="BetaGal_jelly_roll_dom"/>
</dbReference>
<keyword evidence="5 8" id="KW-0378">Hydrolase</keyword>
<dbReference type="InterPro" id="IPR031330">
    <property type="entry name" value="Gly_Hdrlase_35_cat"/>
</dbReference>
<dbReference type="InterPro" id="IPR037110">
    <property type="entry name" value="Betagal_dom2_sf"/>
</dbReference>
<dbReference type="InterPro" id="IPR008979">
    <property type="entry name" value="Galactose-bd-like_sf"/>
</dbReference>
<dbReference type="InterPro" id="IPR001944">
    <property type="entry name" value="Glycoside_Hdrlase_35"/>
</dbReference>
<dbReference type="Pfam" id="PF13363">
    <property type="entry name" value="BetaGal_dom3"/>
    <property type="match status" value="1"/>
</dbReference>
<evidence type="ECO:0000256" key="2">
    <source>
        <dbReference type="ARBA" id="ARBA00009809"/>
    </source>
</evidence>
<dbReference type="FunFam" id="2.60.120.260:FF:000065">
    <property type="entry name" value="Beta-galactosidase A"/>
    <property type="match status" value="1"/>
</dbReference>
<dbReference type="PROSITE" id="PS01182">
    <property type="entry name" value="GLYCOSYL_HYDROL_F35"/>
    <property type="match status" value="1"/>
</dbReference>
<name>A0A8H4LL23_9HYPO</name>
<comment type="catalytic activity">
    <reaction evidence="1 8">
        <text>Hydrolysis of terminal non-reducing beta-D-galactose residues in beta-D-galactosides.</text>
        <dbReference type="EC" id="3.2.1.23"/>
    </reaction>
</comment>
<dbReference type="Pfam" id="PF10435">
    <property type="entry name" value="BetaGal_dom2"/>
    <property type="match status" value="1"/>
</dbReference>
<dbReference type="InterPro" id="IPR036833">
    <property type="entry name" value="BetaGal_dom3_sf"/>
</dbReference>
<dbReference type="SMART" id="SM01029">
    <property type="entry name" value="BetaGal_dom2"/>
    <property type="match status" value="1"/>
</dbReference>
<dbReference type="InterPro" id="IPR018954">
    <property type="entry name" value="Betagal_dom2"/>
</dbReference>
<dbReference type="Pfam" id="PF13364">
    <property type="entry name" value="BetaGal_ABD2"/>
    <property type="match status" value="2"/>
</dbReference>
<evidence type="ECO:0000313" key="13">
    <source>
        <dbReference type="Proteomes" id="UP000554235"/>
    </source>
</evidence>
<keyword evidence="7 8" id="KW-0326">Glycosidase</keyword>
<comment type="similarity">
    <text evidence="2 9">Belongs to the glycosyl hydrolase 35 family.</text>
</comment>
<evidence type="ECO:0000256" key="8">
    <source>
        <dbReference type="RuleBase" id="RU000675"/>
    </source>
</evidence>
<evidence type="ECO:0000256" key="6">
    <source>
        <dbReference type="ARBA" id="ARBA00023180"/>
    </source>
</evidence>
<dbReference type="FunFam" id="2.102.20.10:FF:000001">
    <property type="entry name" value="Beta-galactosidase A"/>
    <property type="match status" value="1"/>
</dbReference>
<dbReference type="Proteomes" id="UP000554235">
    <property type="component" value="Unassembled WGS sequence"/>
</dbReference>
<dbReference type="InterPro" id="IPR025972">
    <property type="entry name" value="BetaGal_dom3"/>
</dbReference>
<dbReference type="SUPFAM" id="SSF117100">
    <property type="entry name" value="Beta-galactosidase LacA, domain 3"/>
    <property type="match status" value="1"/>
</dbReference>
<dbReference type="AlphaFoldDB" id="A0A8H4LL23"/>
<dbReference type="InterPro" id="IPR019801">
    <property type="entry name" value="Glyco_hydro_35_CS"/>
</dbReference>
<gene>
    <name evidence="12" type="ORF">FALBO_1919</name>
</gene>
<evidence type="ECO:0000256" key="5">
    <source>
        <dbReference type="ARBA" id="ARBA00022801"/>
    </source>
</evidence>
<dbReference type="InterPro" id="IPR017853">
    <property type="entry name" value="GH"/>
</dbReference>
<reference evidence="12 13" key="1">
    <citation type="submission" date="2020-01" db="EMBL/GenBank/DDBJ databases">
        <title>Identification and distribution of gene clusters putatively required for synthesis of sphingolipid metabolism inhibitors in phylogenetically diverse species of the filamentous fungus Fusarium.</title>
        <authorList>
            <person name="Kim H.-S."/>
            <person name="Busman M."/>
            <person name="Brown D.W."/>
            <person name="Divon H."/>
            <person name="Uhlig S."/>
            <person name="Proctor R.H."/>
        </authorList>
    </citation>
    <scope>NUCLEOTIDE SEQUENCE [LARGE SCALE GENOMIC DNA]</scope>
    <source>
        <strain evidence="12 13">NRRL 20459</strain>
    </source>
</reference>
<keyword evidence="4 10" id="KW-0732">Signal</keyword>
<dbReference type="GO" id="GO:0005975">
    <property type="term" value="P:carbohydrate metabolic process"/>
    <property type="evidence" value="ECO:0007669"/>
    <property type="project" value="InterPro"/>
</dbReference>
<evidence type="ECO:0000256" key="3">
    <source>
        <dbReference type="ARBA" id="ARBA00012756"/>
    </source>
</evidence>
<dbReference type="GO" id="GO:0004565">
    <property type="term" value="F:beta-galactosidase activity"/>
    <property type="evidence" value="ECO:0007669"/>
    <property type="project" value="UniProtKB-EC"/>
</dbReference>
<dbReference type="SUPFAM" id="SSF49785">
    <property type="entry name" value="Galactose-binding domain-like"/>
    <property type="match status" value="2"/>
</dbReference>
<organism evidence="12 13">
    <name type="scientific">Fusarium albosuccineum</name>
    <dbReference type="NCBI Taxonomy" id="1237068"/>
    <lineage>
        <taxon>Eukaryota</taxon>
        <taxon>Fungi</taxon>
        <taxon>Dikarya</taxon>
        <taxon>Ascomycota</taxon>
        <taxon>Pezizomycotina</taxon>
        <taxon>Sordariomycetes</taxon>
        <taxon>Hypocreomycetidae</taxon>
        <taxon>Hypocreales</taxon>
        <taxon>Nectriaceae</taxon>
        <taxon>Fusarium</taxon>
        <taxon>Fusarium decemcellulare species complex</taxon>
    </lineage>
</organism>
<evidence type="ECO:0000256" key="4">
    <source>
        <dbReference type="ARBA" id="ARBA00022729"/>
    </source>
</evidence>
<dbReference type="Gene3D" id="2.60.390.10">
    <property type="entry name" value="Beta-galactosidase, domain 3"/>
    <property type="match status" value="1"/>
</dbReference>
<feature type="domain" description="Beta-galactosidase" evidence="11">
    <location>
        <begin position="400"/>
        <end position="577"/>
    </location>
</feature>
<dbReference type="SUPFAM" id="SSF51445">
    <property type="entry name" value="(Trans)glycosidases"/>
    <property type="match status" value="1"/>
</dbReference>
<dbReference type="Gene3D" id="2.60.120.260">
    <property type="entry name" value="Galactose-binding domain-like"/>
    <property type="match status" value="2"/>
</dbReference>
<dbReference type="SUPFAM" id="SSF51011">
    <property type="entry name" value="Glycosyl hydrolase domain"/>
    <property type="match status" value="1"/>
</dbReference>
<dbReference type="Gene3D" id="3.20.20.80">
    <property type="entry name" value="Glycosidases"/>
    <property type="match status" value="1"/>
</dbReference>
<accession>A0A8H4LL23</accession>
<dbReference type="PANTHER" id="PTHR23421">
    <property type="entry name" value="BETA-GALACTOSIDASE RELATED"/>
    <property type="match status" value="1"/>
</dbReference>
<feature type="chain" id="PRO_5034079373" description="Beta-galactosidase" evidence="10">
    <location>
        <begin position="28"/>
        <end position="1017"/>
    </location>
</feature>
<evidence type="ECO:0000256" key="9">
    <source>
        <dbReference type="RuleBase" id="RU003679"/>
    </source>
</evidence>
<evidence type="ECO:0000313" key="12">
    <source>
        <dbReference type="EMBL" id="KAF4471176.1"/>
    </source>
</evidence>
<proteinExistence type="inferred from homology"/>
<comment type="caution">
    <text evidence="12">The sequence shown here is derived from an EMBL/GenBank/DDBJ whole genome shotgun (WGS) entry which is preliminary data.</text>
</comment>
<dbReference type="Pfam" id="PF01301">
    <property type="entry name" value="Glyco_hydro_35"/>
    <property type="match status" value="1"/>
</dbReference>
<sequence>MASFYRLFCRLTAVALLIAGFSDFALSALTKQDNDTQLQDIVTWDEYSILIRGERIMFYSGEVHPFRLPSPGAWLDVFQKLRASGFAGVSFYLMWGLLEGEPGHVRMDGVFALQEFFDAASEAGVYLLARPGPYINAEVSGGGFPGWIQRIKGDIRSDNPEFLEATRTYLSHVGRIIADAQITNGGPVILVQPENEYSVCSDYTSGNVTGCLRKDYMAFVESQLRSAGITVPFISNDAVPVGNWAPGSGKGAVDIYGADHYPFSWGVGCSNPANWTRGYWLLDQLNYTIHERLSPSNPFAMVEYQGGAADFWGGDGVDACVALINHEFARVFNKLLYSMRVTVLNLYMIFGGTNWGNLGHAKGYTSYDVGAAIAENRALDREKYSELKLQGYFLQSSPSYLTSSPDNGTFGEFTDSRAVVVTQLKAEKTGYYVVRHTEHDTLASTHYSLRVPTSKGSFAIPQLGGTLSLNGRDSKIHVVDYPVGNINLVYSTAEVLTWRRFKSGTVLLVYGGEGERHEFSLPRSFGCPTARQGDHYKCRLLGSLAIVNWAVGAKRQVLHFGSGLEVYLLWRNEAYNYWILDLPEPAPLNNYTSPSRLRSTDSSVIVKAGYLVRTAKMSGMSLYLTGDANRTTEVEVIAAPATPERLYFNGKRVPTKSITHGRRELWKIQAGYDDSRWISCTNKDTNNTRALTTPTSLYASDYKFHSGSLLYRGHFTASGGESRLFISTQSGDGFGHSIWLNSTFIGSWAGQSGVASRNQTLRFPQKLKAGAPYVITVLIDHMGLHDNWLADAQEMKEPRGILDYELSGHPNQSDVSWKMTGNIGGEFYLDRSRGPLNEGSLYVERQGFHLPGAPINRWKKTALNGPTRAGVGLFATTFDLDLPRGYDIPISLSIKNSTQPSGSGYTGSPAVANFRIQIFVNGWQLGKYGKKPPPFVHSNALINVTVNNLGPQSRFVLPEGILNHHGPNYLALTLWCLDEMGAKIEGVALEADAVIQSGKKLTPLVEGIRYSERSDAY</sequence>
<dbReference type="Gene3D" id="2.102.20.10">
    <property type="entry name" value="Beta-galactosidase, domain 2"/>
    <property type="match status" value="1"/>
</dbReference>
<evidence type="ECO:0000256" key="10">
    <source>
        <dbReference type="SAM" id="SignalP"/>
    </source>
</evidence>
<feature type="signal peptide" evidence="10">
    <location>
        <begin position="1"/>
        <end position="27"/>
    </location>
</feature>